<evidence type="ECO:0000313" key="1">
    <source>
        <dbReference type="EMBL" id="KAI0037904.1"/>
    </source>
</evidence>
<gene>
    <name evidence="1" type="ORF">FA95DRAFT_1613791</name>
</gene>
<sequence>MFDFTSNQVAKFQAYAAKLSAGDDSITEKTPQRYNSWVKAYRALHPTIDELDMPAYSPQRLVTSAANALYQPANTLYQRAGPRGRVGSWKPPRREQPARITEADKLSNMMALATFCTSQSADHGTPVGSIFGSPVLSASNNFSDLFKDLDNLQPLDTLNVLNDNPTASAPANSAITAPSAAPNASLAGPTVECLHYFTCA</sequence>
<accession>A0ACB8R1C4</accession>
<reference evidence="1" key="2">
    <citation type="journal article" date="2022" name="New Phytol.">
        <title>Evolutionary transition to the ectomycorrhizal habit in the genomes of a hyperdiverse lineage of mushroom-forming fungi.</title>
        <authorList>
            <person name="Looney B."/>
            <person name="Miyauchi S."/>
            <person name="Morin E."/>
            <person name="Drula E."/>
            <person name="Courty P.E."/>
            <person name="Kohler A."/>
            <person name="Kuo A."/>
            <person name="LaButti K."/>
            <person name="Pangilinan J."/>
            <person name="Lipzen A."/>
            <person name="Riley R."/>
            <person name="Andreopoulos W."/>
            <person name="He G."/>
            <person name="Johnson J."/>
            <person name="Nolan M."/>
            <person name="Tritt A."/>
            <person name="Barry K.W."/>
            <person name="Grigoriev I.V."/>
            <person name="Nagy L.G."/>
            <person name="Hibbett D."/>
            <person name="Henrissat B."/>
            <person name="Matheny P.B."/>
            <person name="Labbe J."/>
            <person name="Martin F.M."/>
        </authorList>
    </citation>
    <scope>NUCLEOTIDE SEQUENCE</scope>
    <source>
        <strain evidence="1">FP105234-sp</strain>
    </source>
</reference>
<name>A0ACB8R1C4_9AGAM</name>
<organism evidence="1 2">
    <name type="scientific">Auriscalpium vulgare</name>
    <dbReference type="NCBI Taxonomy" id="40419"/>
    <lineage>
        <taxon>Eukaryota</taxon>
        <taxon>Fungi</taxon>
        <taxon>Dikarya</taxon>
        <taxon>Basidiomycota</taxon>
        <taxon>Agaricomycotina</taxon>
        <taxon>Agaricomycetes</taxon>
        <taxon>Russulales</taxon>
        <taxon>Auriscalpiaceae</taxon>
        <taxon>Auriscalpium</taxon>
    </lineage>
</organism>
<protein>
    <submittedName>
        <fullName evidence="1">Uncharacterized protein</fullName>
    </submittedName>
</protein>
<dbReference type="EMBL" id="MU276666">
    <property type="protein sequence ID" value="KAI0037904.1"/>
    <property type="molecule type" value="Genomic_DNA"/>
</dbReference>
<proteinExistence type="predicted"/>
<keyword evidence="2" id="KW-1185">Reference proteome</keyword>
<dbReference type="Proteomes" id="UP000814033">
    <property type="component" value="Unassembled WGS sequence"/>
</dbReference>
<reference evidence="1" key="1">
    <citation type="submission" date="2021-02" db="EMBL/GenBank/DDBJ databases">
        <authorList>
            <consortium name="DOE Joint Genome Institute"/>
            <person name="Ahrendt S."/>
            <person name="Looney B.P."/>
            <person name="Miyauchi S."/>
            <person name="Morin E."/>
            <person name="Drula E."/>
            <person name="Courty P.E."/>
            <person name="Chicoki N."/>
            <person name="Fauchery L."/>
            <person name="Kohler A."/>
            <person name="Kuo A."/>
            <person name="Labutti K."/>
            <person name="Pangilinan J."/>
            <person name="Lipzen A."/>
            <person name="Riley R."/>
            <person name="Andreopoulos W."/>
            <person name="He G."/>
            <person name="Johnson J."/>
            <person name="Barry K.W."/>
            <person name="Grigoriev I.V."/>
            <person name="Nagy L."/>
            <person name="Hibbett D."/>
            <person name="Henrissat B."/>
            <person name="Matheny P.B."/>
            <person name="Labbe J."/>
            <person name="Martin F."/>
        </authorList>
    </citation>
    <scope>NUCLEOTIDE SEQUENCE</scope>
    <source>
        <strain evidence="1">FP105234-sp</strain>
    </source>
</reference>
<evidence type="ECO:0000313" key="2">
    <source>
        <dbReference type="Proteomes" id="UP000814033"/>
    </source>
</evidence>
<comment type="caution">
    <text evidence="1">The sequence shown here is derived from an EMBL/GenBank/DDBJ whole genome shotgun (WGS) entry which is preliminary data.</text>
</comment>